<keyword evidence="1" id="KW-0472">Membrane</keyword>
<organism evidence="2">
    <name type="scientific">Leptolyngbya sp. NK1-12</name>
    <dbReference type="NCBI Taxonomy" id="2547451"/>
    <lineage>
        <taxon>Bacteria</taxon>
        <taxon>Bacillati</taxon>
        <taxon>Cyanobacteriota</taxon>
        <taxon>Cyanophyceae</taxon>
        <taxon>Leptolyngbyales</taxon>
        <taxon>Leptolyngbyaceae</taxon>
        <taxon>Leptolyngbya group</taxon>
        <taxon>Leptolyngbya</taxon>
    </lineage>
</organism>
<protein>
    <submittedName>
        <fullName evidence="2">Uncharacterized protein</fullName>
    </submittedName>
</protein>
<reference evidence="2" key="1">
    <citation type="submission" date="2020-05" db="EMBL/GenBank/DDBJ databases">
        <authorList>
            <person name="Zhu T."/>
            <person name="Keshari N."/>
            <person name="Lu X."/>
        </authorList>
    </citation>
    <scope>NUCLEOTIDE SEQUENCE</scope>
    <source>
        <strain evidence="2">NK1-12</strain>
    </source>
</reference>
<dbReference type="RefSeq" id="WP_316433639.1">
    <property type="nucleotide sequence ID" value="NZ_CP053586.1"/>
</dbReference>
<keyword evidence="1" id="KW-0812">Transmembrane</keyword>
<sequence>MQPKTNKQFGWFGLLMIAVISGLIVRVVGDPLVEMFSPKIADLTEGAGEWLEDWFEDREWREKLQDWLDSDPQPDRNRSFWH</sequence>
<feature type="transmembrane region" description="Helical" evidence="1">
    <location>
        <begin position="9"/>
        <end position="29"/>
    </location>
</feature>
<accession>A0AA96WBM3</accession>
<keyword evidence="1" id="KW-1133">Transmembrane helix</keyword>
<gene>
    <name evidence="2" type="ORF">HJG54_04655</name>
</gene>
<proteinExistence type="predicted"/>
<evidence type="ECO:0000313" key="2">
    <source>
        <dbReference type="EMBL" id="WNZ22223.1"/>
    </source>
</evidence>
<evidence type="ECO:0000256" key="1">
    <source>
        <dbReference type="SAM" id="Phobius"/>
    </source>
</evidence>
<dbReference type="AlphaFoldDB" id="A0AA96WBM3"/>
<dbReference type="EMBL" id="CP053586">
    <property type="protein sequence ID" value="WNZ22223.1"/>
    <property type="molecule type" value="Genomic_DNA"/>
</dbReference>
<name>A0AA96WBM3_9CYAN</name>